<proteinExistence type="predicted"/>
<dbReference type="Gene3D" id="3.40.33.10">
    <property type="entry name" value="CAP"/>
    <property type="match status" value="1"/>
</dbReference>
<reference evidence="3 4" key="1">
    <citation type="submission" date="2024-09" db="EMBL/GenBank/DDBJ databases">
        <title>Genome sequencing and assembly of Phytophthora oleae, isolate VK10A, causative agent of rot of olive drupes.</title>
        <authorList>
            <person name="Conti Taguali S."/>
            <person name="Riolo M."/>
            <person name="La Spada F."/>
            <person name="Cacciola S.O."/>
            <person name="Dionisio G."/>
        </authorList>
    </citation>
    <scope>NUCLEOTIDE SEQUENCE [LARGE SCALE GENOMIC DNA]</scope>
    <source>
        <strain evidence="3 4">VK10A</strain>
    </source>
</reference>
<evidence type="ECO:0000256" key="1">
    <source>
        <dbReference type="SAM" id="SignalP"/>
    </source>
</evidence>
<sequence length="182" mass="19701">MAIPHLLQVLLLLAVATTASGSAVYEAGNSTDNIDSNSTRYLEEAGTIDFHIAMLNAVNKERASRGLPKLCTHRELQKAAQVHSADMARRNYLSHTGSDGSTASSRVRASGYRYTTVAENVAAGQSTVTKVMSSWMGSSGHRANLLSTKYKMFGCGYAYSSNSKYKHYWTQNFATGSGEVCE</sequence>
<dbReference type="InterPro" id="IPR014044">
    <property type="entry name" value="CAP_dom"/>
</dbReference>
<evidence type="ECO:0000259" key="2">
    <source>
        <dbReference type="Pfam" id="PF00188"/>
    </source>
</evidence>
<evidence type="ECO:0000313" key="4">
    <source>
        <dbReference type="Proteomes" id="UP001632037"/>
    </source>
</evidence>
<feature type="signal peptide" evidence="1">
    <location>
        <begin position="1"/>
        <end position="21"/>
    </location>
</feature>
<dbReference type="Pfam" id="PF00188">
    <property type="entry name" value="CAP"/>
    <property type="match status" value="1"/>
</dbReference>
<feature type="chain" id="PRO_5044780226" description="SCP domain-containing protein" evidence="1">
    <location>
        <begin position="22"/>
        <end position="182"/>
    </location>
</feature>
<dbReference type="AlphaFoldDB" id="A0ABD3G477"/>
<dbReference type="PANTHER" id="PTHR31157:SF1">
    <property type="entry name" value="SCP DOMAIN-CONTAINING PROTEIN"/>
    <property type="match status" value="1"/>
</dbReference>
<accession>A0ABD3G477</accession>
<keyword evidence="4" id="KW-1185">Reference proteome</keyword>
<name>A0ABD3G477_9STRA</name>
<gene>
    <name evidence="3" type="ORF">V7S43_001458</name>
</gene>
<comment type="caution">
    <text evidence="3">The sequence shown here is derived from an EMBL/GenBank/DDBJ whole genome shotgun (WGS) entry which is preliminary data.</text>
</comment>
<protein>
    <recommendedName>
        <fullName evidence="2">SCP domain-containing protein</fullName>
    </recommendedName>
</protein>
<dbReference type="EMBL" id="JBIMZQ010000002">
    <property type="protein sequence ID" value="KAL3673763.1"/>
    <property type="molecule type" value="Genomic_DNA"/>
</dbReference>
<organism evidence="3 4">
    <name type="scientific">Phytophthora oleae</name>
    <dbReference type="NCBI Taxonomy" id="2107226"/>
    <lineage>
        <taxon>Eukaryota</taxon>
        <taxon>Sar</taxon>
        <taxon>Stramenopiles</taxon>
        <taxon>Oomycota</taxon>
        <taxon>Peronosporomycetes</taxon>
        <taxon>Peronosporales</taxon>
        <taxon>Peronosporaceae</taxon>
        <taxon>Phytophthora</taxon>
    </lineage>
</organism>
<dbReference type="CDD" id="cd05379">
    <property type="entry name" value="CAP_bacterial"/>
    <property type="match status" value="1"/>
</dbReference>
<keyword evidence="1" id="KW-0732">Signal</keyword>
<dbReference type="Proteomes" id="UP001632037">
    <property type="component" value="Unassembled WGS sequence"/>
</dbReference>
<feature type="domain" description="SCP" evidence="2">
    <location>
        <begin position="55"/>
        <end position="173"/>
    </location>
</feature>
<dbReference type="SUPFAM" id="SSF55797">
    <property type="entry name" value="PR-1-like"/>
    <property type="match status" value="1"/>
</dbReference>
<dbReference type="InterPro" id="IPR035940">
    <property type="entry name" value="CAP_sf"/>
</dbReference>
<dbReference type="PANTHER" id="PTHR31157">
    <property type="entry name" value="SCP DOMAIN-CONTAINING PROTEIN"/>
    <property type="match status" value="1"/>
</dbReference>
<evidence type="ECO:0000313" key="3">
    <source>
        <dbReference type="EMBL" id="KAL3673763.1"/>
    </source>
</evidence>